<dbReference type="Pfam" id="PF04542">
    <property type="entry name" value="Sigma70_r2"/>
    <property type="match status" value="1"/>
</dbReference>
<dbReference type="NCBIfam" id="TIGR02985">
    <property type="entry name" value="Sig70_bacteroi1"/>
    <property type="match status" value="1"/>
</dbReference>
<dbReference type="GO" id="GO:0003677">
    <property type="term" value="F:DNA binding"/>
    <property type="evidence" value="ECO:0007669"/>
    <property type="project" value="UniProtKB-KW"/>
</dbReference>
<comment type="similarity">
    <text evidence="1">Belongs to the sigma-70 factor family. ECF subfamily.</text>
</comment>
<evidence type="ECO:0000256" key="5">
    <source>
        <dbReference type="ARBA" id="ARBA00023163"/>
    </source>
</evidence>
<dbReference type="Proteomes" id="UP000192678">
    <property type="component" value="Unassembled WGS sequence"/>
</dbReference>
<dbReference type="CDD" id="cd06171">
    <property type="entry name" value="Sigma70_r4"/>
    <property type="match status" value="1"/>
</dbReference>
<dbReference type="Gene3D" id="1.10.1740.10">
    <property type="match status" value="1"/>
</dbReference>
<dbReference type="EMBL" id="FWYB01000001">
    <property type="protein sequence ID" value="SMC53849.1"/>
    <property type="molecule type" value="Genomic_DNA"/>
</dbReference>
<reference evidence="8 9" key="1">
    <citation type="submission" date="2017-04" db="EMBL/GenBank/DDBJ databases">
        <authorList>
            <person name="Afonso C.L."/>
            <person name="Miller P.J."/>
            <person name="Scott M.A."/>
            <person name="Spackman E."/>
            <person name="Goraichik I."/>
            <person name="Dimitrov K.M."/>
            <person name="Suarez D.L."/>
            <person name="Swayne D.E."/>
        </authorList>
    </citation>
    <scope>NUCLEOTIDE SEQUENCE [LARGE SCALE GENOMIC DNA]</scope>
    <source>
        <strain evidence="8 9">DSM 19625</strain>
    </source>
</reference>
<evidence type="ECO:0000259" key="7">
    <source>
        <dbReference type="Pfam" id="PF04545"/>
    </source>
</evidence>
<keyword evidence="2" id="KW-0805">Transcription regulation</keyword>
<organism evidence="8 9">
    <name type="scientific">Pedobacter nyackensis</name>
    <dbReference type="NCBI Taxonomy" id="475255"/>
    <lineage>
        <taxon>Bacteria</taxon>
        <taxon>Pseudomonadati</taxon>
        <taxon>Bacteroidota</taxon>
        <taxon>Sphingobacteriia</taxon>
        <taxon>Sphingobacteriales</taxon>
        <taxon>Sphingobacteriaceae</taxon>
        <taxon>Pedobacter</taxon>
    </lineage>
</organism>
<dbReference type="InterPro" id="IPR007630">
    <property type="entry name" value="RNA_pol_sigma70_r4"/>
</dbReference>
<evidence type="ECO:0000256" key="2">
    <source>
        <dbReference type="ARBA" id="ARBA00023015"/>
    </source>
</evidence>
<dbReference type="Pfam" id="PF04545">
    <property type="entry name" value="Sigma70_r4"/>
    <property type="match status" value="1"/>
</dbReference>
<feature type="domain" description="RNA polymerase sigma-70 region 4" evidence="7">
    <location>
        <begin position="140"/>
        <end position="186"/>
    </location>
</feature>
<dbReference type="PANTHER" id="PTHR43133">
    <property type="entry name" value="RNA POLYMERASE ECF-TYPE SIGMA FACTO"/>
    <property type="match status" value="1"/>
</dbReference>
<dbReference type="SUPFAM" id="SSF88659">
    <property type="entry name" value="Sigma3 and sigma4 domains of RNA polymerase sigma factors"/>
    <property type="match status" value="1"/>
</dbReference>
<evidence type="ECO:0000313" key="8">
    <source>
        <dbReference type="EMBL" id="SMC53849.1"/>
    </source>
</evidence>
<evidence type="ECO:0000256" key="1">
    <source>
        <dbReference type="ARBA" id="ARBA00010641"/>
    </source>
</evidence>
<dbReference type="GO" id="GO:0016987">
    <property type="term" value="F:sigma factor activity"/>
    <property type="evidence" value="ECO:0007669"/>
    <property type="project" value="UniProtKB-KW"/>
</dbReference>
<dbReference type="GO" id="GO:0006352">
    <property type="term" value="P:DNA-templated transcription initiation"/>
    <property type="evidence" value="ECO:0007669"/>
    <property type="project" value="InterPro"/>
</dbReference>
<dbReference type="InterPro" id="IPR036388">
    <property type="entry name" value="WH-like_DNA-bd_sf"/>
</dbReference>
<evidence type="ECO:0000256" key="4">
    <source>
        <dbReference type="ARBA" id="ARBA00023125"/>
    </source>
</evidence>
<dbReference type="Gene3D" id="1.10.10.10">
    <property type="entry name" value="Winged helix-like DNA-binding domain superfamily/Winged helix DNA-binding domain"/>
    <property type="match status" value="1"/>
</dbReference>
<accession>A0A1W1ZZD7</accession>
<dbReference type="PANTHER" id="PTHR43133:SF46">
    <property type="entry name" value="RNA POLYMERASE SIGMA-70 FACTOR ECF SUBFAMILY"/>
    <property type="match status" value="1"/>
</dbReference>
<dbReference type="InterPro" id="IPR039425">
    <property type="entry name" value="RNA_pol_sigma-70-like"/>
</dbReference>
<keyword evidence="4" id="KW-0238">DNA-binding</keyword>
<dbReference type="AlphaFoldDB" id="A0A1W1ZZD7"/>
<sequence>MLGTDEEMVNYNSYSDNDLLRLLKASDHDAYTEIYDRFNGLLYIFAYKRLRNREEAKDSIHELFLKLWAERENISPAVNLPAYLYIALRNRIFNIIAHQKIATRYIDSFQNYVDHLQSTNTTDHLIRHNELASFIEHEIAALHPRMRMVFELSRKTNLSRKEIAMQLDISEETVKSHMHGALKILRLKLGSLFFLVL</sequence>
<dbReference type="InterPro" id="IPR007627">
    <property type="entry name" value="RNA_pol_sigma70_r2"/>
</dbReference>
<dbReference type="NCBIfam" id="TIGR02937">
    <property type="entry name" value="sigma70-ECF"/>
    <property type="match status" value="1"/>
</dbReference>
<keyword evidence="9" id="KW-1185">Reference proteome</keyword>
<protein>
    <submittedName>
        <fullName evidence="8">RNA polymerase sigma-70 factor, Bacteroides expansion family 1</fullName>
    </submittedName>
</protein>
<dbReference type="SUPFAM" id="SSF88946">
    <property type="entry name" value="Sigma2 domain of RNA polymerase sigma factors"/>
    <property type="match status" value="1"/>
</dbReference>
<name>A0A1W1ZZD7_9SPHI</name>
<dbReference type="InterPro" id="IPR014327">
    <property type="entry name" value="RNA_pol_sigma70_bacteroid"/>
</dbReference>
<evidence type="ECO:0000313" key="9">
    <source>
        <dbReference type="Proteomes" id="UP000192678"/>
    </source>
</evidence>
<keyword evidence="5" id="KW-0804">Transcription</keyword>
<dbReference type="STRING" id="475255.SAMN04488101_101192"/>
<feature type="domain" description="RNA polymerase sigma-70 region 2" evidence="6">
    <location>
        <begin position="35"/>
        <end position="98"/>
    </location>
</feature>
<dbReference type="InterPro" id="IPR013325">
    <property type="entry name" value="RNA_pol_sigma_r2"/>
</dbReference>
<proteinExistence type="inferred from homology"/>
<keyword evidence="3" id="KW-0731">Sigma factor</keyword>
<dbReference type="InterPro" id="IPR013324">
    <property type="entry name" value="RNA_pol_sigma_r3/r4-like"/>
</dbReference>
<dbReference type="RefSeq" id="WP_235005204.1">
    <property type="nucleotide sequence ID" value="NZ_FWYB01000001.1"/>
</dbReference>
<evidence type="ECO:0000259" key="6">
    <source>
        <dbReference type="Pfam" id="PF04542"/>
    </source>
</evidence>
<evidence type="ECO:0000256" key="3">
    <source>
        <dbReference type="ARBA" id="ARBA00023082"/>
    </source>
</evidence>
<gene>
    <name evidence="8" type="ORF">SAMN04488101_101192</name>
</gene>
<dbReference type="InterPro" id="IPR014284">
    <property type="entry name" value="RNA_pol_sigma-70_dom"/>
</dbReference>